<evidence type="ECO:0000313" key="2">
    <source>
        <dbReference type="EMBL" id="KAK2153483.1"/>
    </source>
</evidence>
<feature type="compositionally biased region" description="Basic and acidic residues" evidence="1">
    <location>
        <begin position="349"/>
        <end position="364"/>
    </location>
</feature>
<comment type="caution">
    <text evidence="2">The sequence shown here is derived from an EMBL/GenBank/DDBJ whole genome shotgun (WGS) entry which is preliminary data.</text>
</comment>
<dbReference type="AlphaFoldDB" id="A0AAD9JHW8"/>
<feature type="compositionally biased region" description="Basic and acidic residues" evidence="1">
    <location>
        <begin position="711"/>
        <end position="733"/>
    </location>
</feature>
<accession>A0AAD9JHW8</accession>
<evidence type="ECO:0000313" key="3">
    <source>
        <dbReference type="Proteomes" id="UP001208570"/>
    </source>
</evidence>
<feature type="compositionally biased region" description="Basic and acidic residues" evidence="1">
    <location>
        <begin position="277"/>
        <end position="288"/>
    </location>
</feature>
<feature type="region of interest" description="Disordered" evidence="1">
    <location>
        <begin position="120"/>
        <end position="190"/>
    </location>
</feature>
<sequence length="757" mass="81646">MSDSEAETANNAIDNDNIPDDVPKLDPELWKNMAIVGAELGAAVADPVPDDGAGDIDLDHLNDNFQDGFDDNLSLEVNFGDGSSCRASDVSSLSFQNIVLDDGDNAESDPNMDIVFRHRGSISESSDSPLNDFPCDDDDDDDDDNEAVRFSGRLEEELKRMEPSGDGSRVHPDSPDEFDYESDSTNTGTMKRRNKLSFCTSATSDIPATNLPAPSSNLSCPPTHQLCGEGTGCCSPTTNHFQHLANNNRYLAAFQDKSCDGRASGPVASAHLPSGSAERDALGSRDSAETPSDAGDTTPTASETLHSNSSNGNQSDTSLDATTTNGGADGGGVQKRNSLEIRNNIPNTKEVKKYGNDHCDDRPKLQSAGAVPKIRKKSPGLARRLADSVQINTQDRDSSSSERESEPAQIDTTVHSAQKDFELKLKHTKTPITEEEHGTSPGESKNENLTNGKSDSFEKLCDSLLGNDSQNYAPSSDCNTSPEDGEQFEGQTKGMEIENEYDYIKYARIQHGDSYVGMRLAYSTSNDSLSAKRNNWNGGIRPPDEEYLGSSYEGSPEKLSLRQPRITGQIHMSKVNEDTLTEIPLNGSDHLGADDKNFSLSPEATECDSAEVESVISEEGKSSTSGMPIVEDGLSSSQGSDAEDVSMHDAQEQTPSEILKRRYKAEIDQGMQATESSPSESVHDETGADNSVSAQSTPSHTSGTSCTSTLENHRNKEVDMAIKDIKSAIERSKQAARQRAAQAGDDPNNQEPVWVMR</sequence>
<protein>
    <submittedName>
        <fullName evidence="2">Uncharacterized protein</fullName>
    </submittedName>
</protein>
<feature type="compositionally biased region" description="Polar residues" evidence="1">
    <location>
        <begin position="295"/>
        <end position="319"/>
    </location>
</feature>
<gene>
    <name evidence="2" type="ORF">LSH36_295g02012</name>
</gene>
<dbReference type="Proteomes" id="UP001208570">
    <property type="component" value="Unassembled WGS sequence"/>
</dbReference>
<proteinExistence type="predicted"/>
<feature type="compositionally biased region" description="Acidic residues" evidence="1">
    <location>
        <begin position="134"/>
        <end position="145"/>
    </location>
</feature>
<name>A0AAD9JHW8_9ANNE</name>
<feature type="region of interest" description="Disordered" evidence="1">
    <location>
        <begin position="534"/>
        <end position="556"/>
    </location>
</feature>
<feature type="compositionally biased region" description="Basic and acidic residues" evidence="1">
    <location>
        <begin position="152"/>
        <end position="174"/>
    </location>
</feature>
<keyword evidence="3" id="KW-1185">Reference proteome</keyword>
<dbReference type="EMBL" id="JAODUP010000295">
    <property type="protein sequence ID" value="KAK2153483.1"/>
    <property type="molecule type" value="Genomic_DNA"/>
</dbReference>
<feature type="region of interest" description="Disordered" evidence="1">
    <location>
        <begin position="1"/>
        <end position="25"/>
    </location>
</feature>
<feature type="compositionally biased region" description="Basic and acidic residues" evidence="1">
    <location>
        <begin position="658"/>
        <end position="667"/>
    </location>
</feature>
<feature type="compositionally biased region" description="Polar residues" evidence="1">
    <location>
        <begin position="466"/>
        <end position="482"/>
    </location>
</feature>
<organism evidence="2 3">
    <name type="scientific">Paralvinella palmiformis</name>
    <dbReference type="NCBI Taxonomy" id="53620"/>
    <lineage>
        <taxon>Eukaryota</taxon>
        <taxon>Metazoa</taxon>
        <taxon>Spiralia</taxon>
        <taxon>Lophotrochozoa</taxon>
        <taxon>Annelida</taxon>
        <taxon>Polychaeta</taxon>
        <taxon>Sedentaria</taxon>
        <taxon>Canalipalpata</taxon>
        <taxon>Terebellida</taxon>
        <taxon>Terebelliformia</taxon>
        <taxon>Alvinellidae</taxon>
        <taxon>Paralvinella</taxon>
    </lineage>
</organism>
<feature type="region of interest" description="Disordered" evidence="1">
    <location>
        <begin position="610"/>
        <end position="757"/>
    </location>
</feature>
<feature type="compositionally biased region" description="Polar residues" evidence="1">
    <location>
        <begin position="688"/>
        <end position="710"/>
    </location>
</feature>
<evidence type="ECO:0000256" key="1">
    <source>
        <dbReference type="SAM" id="MobiDB-lite"/>
    </source>
</evidence>
<reference evidence="2" key="1">
    <citation type="journal article" date="2023" name="Mol. Biol. Evol.">
        <title>Third-Generation Sequencing Reveals the Adaptive Role of the Epigenome in Three Deep-Sea Polychaetes.</title>
        <authorList>
            <person name="Perez M."/>
            <person name="Aroh O."/>
            <person name="Sun Y."/>
            <person name="Lan Y."/>
            <person name="Juniper S.K."/>
            <person name="Young C.R."/>
            <person name="Angers B."/>
            <person name="Qian P.Y."/>
        </authorList>
    </citation>
    <scope>NUCLEOTIDE SEQUENCE</scope>
    <source>
        <strain evidence="2">P08H-3</strain>
    </source>
</reference>
<feature type="compositionally biased region" description="Polar residues" evidence="1">
    <location>
        <begin position="441"/>
        <end position="454"/>
    </location>
</feature>
<feature type="compositionally biased region" description="Polar residues" evidence="1">
    <location>
        <begin position="671"/>
        <end position="680"/>
    </location>
</feature>
<feature type="region of interest" description="Disordered" evidence="1">
    <location>
        <begin position="262"/>
        <end position="489"/>
    </location>
</feature>
<feature type="compositionally biased region" description="Basic and acidic residues" evidence="1">
    <location>
        <begin position="394"/>
        <end position="406"/>
    </location>
</feature>